<dbReference type="OrthoDB" id="417078at2759"/>
<sequence>MIWKIQQKRITILQVLKLMVFLSRVITKPQDLRERIDNKISGVFLFQALDQNEKNIIIYTMEEKHFNLEDWIIHQEDALYVVVDGQLDFYRTQGSRTEANQIILSLLSLHHLIQQRFRLICLDRSTSNAIVQEATVKRMEYDEEVLFKVEILNLLVLMNKLKYEMAFQSSRIYYQRRREERYRFYIVKGTLIVFQSNEDVLSLVIILVNWFLLINTKTSCCFSQSKIVQLYILIINSLLDLQDPLKIF</sequence>
<dbReference type="AlphaFoldDB" id="A0A8S1PTV6"/>
<gene>
    <name evidence="3" type="ORF">PSON_ATCC_30995.1.T0860211</name>
</gene>
<proteinExistence type="predicted"/>
<keyword evidence="1" id="KW-0732">Signal</keyword>
<dbReference type="Proteomes" id="UP000692954">
    <property type="component" value="Unassembled WGS sequence"/>
</dbReference>
<evidence type="ECO:0000313" key="4">
    <source>
        <dbReference type="Proteomes" id="UP000692954"/>
    </source>
</evidence>
<name>A0A8S1PTV6_9CILI</name>
<reference evidence="3" key="1">
    <citation type="submission" date="2021-01" db="EMBL/GenBank/DDBJ databases">
        <authorList>
            <consortium name="Genoscope - CEA"/>
            <person name="William W."/>
        </authorList>
    </citation>
    <scope>NUCLEOTIDE SEQUENCE</scope>
</reference>
<comment type="caution">
    <text evidence="3">The sequence shown here is derived from an EMBL/GenBank/DDBJ whole genome shotgun (WGS) entry which is preliminary data.</text>
</comment>
<feature type="signal peptide" evidence="1">
    <location>
        <begin position="1"/>
        <end position="27"/>
    </location>
</feature>
<accession>A0A8S1PTV6</accession>
<feature type="chain" id="PRO_5035725533" description="Cyclic nucleotide-binding domain-containing protein" evidence="1">
    <location>
        <begin position="28"/>
        <end position="248"/>
    </location>
</feature>
<evidence type="ECO:0000259" key="2">
    <source>
        <dbReference type="PROSITE" id="PS50042"/>
    </source>
</evidence>
<organism evidence="3 4">
    <name type="scientific">Paramecium sonneborni</name>
    <dbReference type="NCBI Taxonomy" id="65129"/>
    <lineage>
        <taxon>Eukaryota</taxon>
        <taxon>Sar</taxon>
        <taxon>Alveolata</taxon>
        <taxon>Ciliophora</taxon>
        <taxon>Intramacronucleata</taxon>
        <taxon>Oligohymenophorea</taxon>
        <taxon>Peniculida</taxon>
        <taxon>Parameciidae</taxon>
        <taxon>Paramecium</taxon>
    </lineage>
</organism>
<protein>
    <recommendedName>
        <fullName evidence="2">Cyclic nucleotide-binding domain-containing protein</fullName>
    </recommendedName>
</protein>
<keyword evidence="4" id="KW-1185">Reference proteome</keyword>
<dbReference type="PROSITE" id="PS50042">
    <property type="entry name" value="CNMP_BINDING_3"/>
    <property type="match status" value="1"/>
</dbReference>
<evidence type="ECO:0000313" key="3">
    <source>
        <dbReference type="EMBL" id="CAD8106441.1"/>
    </source>
</evidence>
<dbReference type="EMBL" id="CAJJDN010000086">
    <property type="protein sequence ID" value="CAD8106441.1"/>
    <property type="molecule type" value="Genomic_DNA"/>
</dbReference>
<dbReference type="InterPro" id="IPR000595">
    <property type="entry name" value="cNMP-bd_dom"/>
</dbReference>
<evidence type="ECO:0000256" key="1">
    <source>
        <dbReference type="SAM" id="SignalP"/>
    </source>
</evidence>
<feature type="domain" description="Cyclic nucleotide-binding" evidence="2">
    <location>
        <begin position="45"/>
        <end position="149"/>
    </location>
</feature>